<dbReference type="InterPro" id="IPR011707">
    <property type="entry name" value="Cu-oxidase-like_N"/>
</dbReference>
<evidence type="ECO:0000256" key="1">
    <source>
        <dbReference type="ARBA" id="ARBA00010609"/>
    </source>
</evidence>
<dbReference type="GO" id="GO:0005507">
    <property type="term" value="F:copper ion binding"/>
    <property type="evidence" value="ECO:0007669"/>
    <property type="project" value="InterPro"/>
</dbReference>
<evidence type="ECO:0000313" key="5">
    <source>
        <dbReference type="Proteomes" id="UP000386847"/>
    </source>
</evidence>
<dbReference type="PANTHER" id="PTHR48267:SF1">
    <property type="entry name" value="BILIRUBIN OXIDASE"/>
    <property type="match status" value="1"/>
</dbReference>
<protein>
    <submittedName>
        <fullName evidence="4">Multicopper oxidase domain-containing protein</fullName>
    </submittedName>
</protein>
<name>A0A5Q2FBD2_9ACTN</name>
<reference evidence="4 5" key="1">
    <citation type="submission" date="2019-10" db="EMBL/GenBank/DDBJ databases">
        <title>Genomic analysis of Raineyella sp. CBA3103.</title>
        <authorList>
            <person name="Roh S.W."/>
        </authorList>
    </citation>
    <scope>NUCLEOTIDE SEQUENCE [LARGE SCALE GENOMIC DNA]</scope>
    <source>
        <strain evidence="4 5">CBA3103</strain>
    </source>
</reference>
<dbReference type="Pfam" id="PF07732">
    <property type="entry name" value="Cu-oxidase_3"/>
    <property type="match status" value="1"/>
</dbReference>
<evidence type="ECO:0000259" key="2">
    <source>
        <dbReference type="Pfam" id="PF07731"/>
    </source>
</evidence>
<sequence>MPTRREFLMVSSGVVAAAGLRGFAPRTRAAAAVSVAGSLTPYLDPMPRLTDNLVDITAGGSQTLTATLVQRQVHSQFPKPTTLFGYTRVGGPAADTASASYLGPILMAKRGHPVTVNYVNNLHDQDYLSVFGNANSYTQWTENHTGTGILTHLHGGFVAGVNDGNPFASSPAGYGSFQTADYPNEQPAAGLWFHDHLLGATRLNVVAGLAGGYLLRDDWDSGSRADLPQGPYELPLVIQDRRFNADGSLLYPTNPASLNGPWIPEYFGDVMLVNGKVWPHLDVEPAVYRFRFLNGCNARIMSLKMNAPMFIIGTELGLRPTAPLPASRLTMAPAERFDVLVDFTRLAGKTILLQNSNPPTPISNPAPNLSQVMQFRVKPVASGGALKTVITTLPPPEATLTELISIGAPNPRGLSGVRNRMITLNEVGANTPSWTMNLNGAGYMSATPHVEQLNVGEVEDWYYVNTTPDTHPMHTHLFGFTVLGRYTFDVAGYVAKYGTTHGVPRQDVTTLVPFLKSALQPPAPEEAGFKDTVKANPGQVTVVRAKFSLPTTATDTPQRYVHHCHIVEHEDNDMMERFEVS</sequence>
<proteinExistence type="inferred from homology"/>
<dbReference type="SUPFAM" id="SSF49503">
    <property type="entry name" value="Cupredoxins"/>
    <property type="match status" value="3"/>
</dbReference>
<comment type="similarity">
    <text evidence="1">Belongs to the multicopper oxidase family.</text>
</comment>
<dbReference type="InterPro" id="IPR045087">
    <property type="entry name" value="Cu-oxidase_fam"/>
</dbReference>
<evidence type="ECO:0000313" key="4">
    <source>
        <dbReference type="EMBL" id="QGF24038.1"/>
    </source>
</evidence>
<gene>
    <name evidence="4" type="ORF">Rai3103_10500</name>
</gene>
<evidence type="ECO:0000259" key="3">
    <source>
        <dbReference type="Pfam" id="PF07732"/>
    </source>
</evidence>
<dbReference type="Pfam" id="PF07731">
    <property type="entry name" value="Cu-oxidase_2"/>
    <property type="match status" value="1"/>
</dbReference>
<keyword evidence="5" id="KW-1185">Reference proteome</keyword>
<dbReference type="PANTHER" id="PTHR48267">
    <property type="entry name" value="CUPREDOXIN SUPERFAMILY PROTEIN"/>
    <property type="match status" value="1"/>
</dbReference>
<accession>A0A5Q2FBD2</accession>
<dbReference type="InterPro" id="IPR008972">
    <property type="entry name" value="Cupredoxin"/>
</dbReference>
<dbReference type="PROSITE" id="PS51318">
    <property type="entry name" value="TAT"/>
    <property type="match status" value="1"/>
</dbReference>
<organism evidence="4 5">
    <name type="scientific">Raineyella fluvialis</name>
    <dbReference type="NCBI Taxonomy" id="2662261"/>
    <lineage>
        <taxon>Bacteria</taxon>
        <taxon>Bacillati</taxon>
        <taxon>Actinomycetota</taxon>
        <taxon>Actinomycetes</taxon>
        <taxon>Propionibacteriales</taxon>
        <taxon>Propionibacteriaceae</taxon>
        <taxon>Raineyella</taxon>
    </lineage>
</organism>
<feature type="domain" description="Plastocyanin-like" evidence="2">
    <location>
        <begin position="428"/>
        <end position="580"/>
    </location>
</feature>
<dbReference type="AlphaFoldDB" id="A0A5Q2FBD2"/>
<feature type="domain" description="Plastocyanin-like" evidence="3">
    <location>
        <begin position="142"/>
        <end position="217"/>
    </location>
</feature>
<dbReference type="GO" id="GO:0016491">
    <property type="term" value="F:oxidoreductase activity"/>
    <property type="evidence" value="ECO:0007669"/>
    <property type="project" value="InterPro"/>
</dbReference>
<dbReference type="EMBL" id="CP045725">
    <property type="protein sequence ID" value="QGF24038.1"/>
    <property type="molecule type" value="Genomic_DNA"/>
</dbReference>
<dbReference type="CDD" id="cd13868">
    <property type="entry name" value="CuRO_2_CotA_like"/>
    <property type="match status" value="1"/>
</dbReference>
<dbReference type="Proteomes" id="UP000386847">
    <property type="component" value="Chromosome"/>
</dbReference>
<dbReference type="KEGG" id="rain:Rai3103_10500"/>
<dbReference type="InterPro" id="IPR006311">
    <property type="entry name" value="TAT_signal"/>
</dbReference>
<dbReference type="InterPro" id="IPR011706">
    <property type="entry name" value="Cu-oxidase_C"/>
</dbReference>
<dbReference type="Gene3D" id="2.60.40.420">
    <property type="entry name" value="Cupredoxins - blue copper proteins"/>
    <property type="match status" value="3"/>
</dbReference>